<evidence type="ECO:0000256" key="3">
    <source>
        <dbReference type="ARBA" id="ARBA00023125"/>
    </source>
</evidence>
<dbReference type="InterPro" id="IPR036388">
    <property type="entry name" value="WH-like_DNA-bd_sf"/>
</dbReference>
<comment type="similarity">
    <text evidence="1">Belongs to the AfsR/DnrI/RedD regulatory family.</text>
</comment>
<feature type="region of interest" description="Disordered" evidence="5">
    <location>
        <begin position="371"/>
        <end position="432"/>
    </location>
</feature>
<dbReference type="GeneID" id="96258857"/>
<evidence type="ECO:0000313" key="8">
    <source>
        <dbReference type="Proteomes" id="UP000721954"/>
    </source>
</evidence>
<dbReference type="InterPro" id="IPR016032">
    <property type="entry name" value="Sig_transdc_resp-reg_C-effctor"/>
</dbReference>
<dbReference type="Proteomes" id="UP000721954">
    <property type="component" value="Unassembled WGS sequence"/>
</dbReference>
<dbReference type="InterPro" id="IPR019734">
    <property type="entry name" value="TPR_rpt"/>
</dbReference>
<dbReference type="SMART" id="SM00862">
    <property type="entry name" value="Trans_reg_C"/>
    <property type="match status" value="1"/>
</dbReference>
<evidence type="ECO:0000256" key="4">
    <source>
        <dbReference type="PROSITE-ProRule" id="PRU01091"/>
    </source>
</evidence>
<dbReference type="PANTHER" id="PTHR47691:SF3">
    <property type="entry name" value="HTH-TYPE TRANSCRIPTIONAL REGULATOR RV0890C-RELATED"/>
    <property type="match status" value="1"/>
</dbReference>
<gene>
    <name evidence="7" type="ORF">JW613_09585</name>
</gene>
<evidence type="ECO:0000256" key="2">
    <source>
        <dbReference type="ARBA" id="ARBA00023012"/>
    </source>
</evidence>
<dbReference type="SMART" id="SM01043">
    <property type="entry name" value="BTAD"/>
    <property type="match status" value="1"/>
</dbReference>
<sequence length="1146" mass="122417">MRFEVLGSVTVRTDDGAPVAVPEGKVRALLADLLVHFGRPVPVDRLIDDLWGDEVPGNPGNTLQTKVSQLRRVLTRSDPGARDLIAYGAAGYALRVPDDAVDAGRFVESITRARRLSEPGARVALLAEALELWRGGAYADFRDAPFAQATIAHLEEQRLTAQEELAELRLDLGESASLADELASLAAAHPLRQRLWASLMRALYRSGRQSEALTAYRELQRRFAEELGIDPGPELAALHEAILRQDPALSPVPAAPSVPRSVSVSPPASAAPPPSEPAREASAPQRAGVPAPLSSLVGRRDTIPRLCALVESTRLVTLTGPGGVGKTRLALAAASRLADGSAVFADGVRFVELAGTGHEVAETVAVALGIRDDDTGHPEARDGDGAQGGNARSGGAGGASQNSAGDGGTRNGGSSPKTDGGPEIGEVGRGEGGRGAVRARLVDALAARRLLLVLDNCEHLASPVAELVGYLLGHAPGLHVLATSQEPLALSGEVLEAVAPLAENEAMELFAERAAAAAGGFTLDAGNTEAVALICRRLDGIPLALELAATRVRTLGVHTLADRLHDRFRLLNQVRRDAPARQRTLRAMIDWSWELLSPPEQTLLRRLAVFVGGFTLESAESVCAGEGIATDEVLDLLSRLVDRSLVVVAHEGQAADRPRYRMLESVLAYGLERLEEAGEAEDVRHRHARHFTELAEHACELLHGHDQRYWLQRLDAESRNLRSALALEEAESLGLRLVNALSWYWFLRGRVGEALRRLDQVLARTPVAAGHTCGPARASARARRAAFALLSGVDVHPDEDFDGADVRSLWLLAYARCGFGNPRPGLREAVELTDLEALGARFRALGDRWGEAALLSVRATRAVYQGDLVALRQHAEAAATLFREFGDRWGHLQSCEQLGVLAEIAGDYAAAARLHQDCVRDAEELQLWTSASFGLARLGRIALLTGDLERATEYHEQARRLAAEQSHRPAEQFAVTGLALGARRRGDLETAQTLLRPWLDWNRRFGVDSGTALILAQLGYAAEQRGDTEGAAALHREGLTVARRTGDPRALALALEGLAGAHAAADHPERAACLLGRAAALRDSVGMPLPAAERVDVDRASERARASLGEAEFASAFARGRAGQAVREPDSLTAGRIPHAGAEPGR</sequence>
<dbReference type="InterPro" id="IPR041664">
    <property type="entry name" value="AAA_16"/>
</dbReference>
<reference evidence="7 8" key="1">
    <citation type="submission" date="2021-02" db="EMBL/GenBank/DDBJ databases">
        <title>Streptomyces spirodelae sp. nov., isolated from duckweed.</title>
        <authorList>
            <person name="Saimee Y."/>
            <person name="Duangmal K."/>
        </authorList>
    </citation>
    <scope>NUCLEOTIDE SEQUENCE [LARGE SCALE GENOMIC DNA]</scope>
    <source>
        <strain evidence="7 8">DSM 42105</strain>
    </source>
</reference>
<dbReference type="SMART" id="SM00028">
    <property type="entry name" value="TPR"/>
    <property type="match status" value="2"/>
</dbReference>
<organism evidence="7 8">
    <name type="scientific">Streptomyces smyrnaeus</name>
    <dbReference type="NCBI Taxonomy" id="1387713"/>
    <lineage>
        <taxon>Bacteria</taxon>
        <taxon>Bacillati</taxon>
        <taxon>Actinomycetota</taxon>
        <taxon>Actinomycetes</taxon>
        <taxon>Kitasatosporales</taxon>
        <taxon>Streptomycetaceae</taxon>
        <taxon>Streptomyces</taxon>
    </lineage>
</organism>
<dbReference type="RefSeq" id="WP_209210275.1">
    <property type="nucleotide sequence ID" value="NZ_JAFFZM010000004.1"/>
</dbReference>
<dbReference type="Pfam" id="PF03704">
    <property type="entry name" value="BTAD"/>
    <property type="match status" value="1"/>
</dbReference>
<evidence type="ECO:0000259" key="6">
    <source>
        <dbReference type="PROSITE" id="PS51755"/>
    </source>
</evidence>
<evidence type="ECO:0000313" key="7">
    <source>
        <dbReference type="EMBL" id="MBO8198555.1"/>
    </source>
</evidence>
<dbReference type="SUPFAM" id="SSF46894">
    <property type="entry name" value="C-terminal effector domain of the bipartite response regulators"/>
    <property type="match status" value="1"/>
</dbReference>
<dbReference type="Gene3D" id="1.10.10.10">
    <property type="entry name" value="Winged helix-like DNA-binding domain superfamily/Winged helix DNA-binding domain"/>
    <property type="match status" value="1"/>
</dbReference>
<name>A0ABS3XT28_9ACTN</name>
<dbReference type="InterPro" id="IPR011990">
    <property type="entry name" value="TPR-like_helical_dom_sf"/>
</dbReference>
<dbReference type="CDD" id="cd15831">
    <property type="entry name" value="BTAD"/>
    <property type="match status" value="1"/>
</dbReference>
<dbReference type="Gene3D" id="1.25.40.10">
    <property type="entry name" value="Tetratricopeptide repeat domain"/>
    <property type="match status" value="3"/>
</dbReference>
<dbReference type="SMART" id="SM00382">
    <property type="entry name" value="AAA"/>
    <property type="match status" value="1"/>
</dbReference>
<feature type="compositionally biased region" description="Low complexity" evidence="5">
    <location>
        <begin position="252"/>
        <end position="268"/>
    </location>
</feature>
<dbReference type="SUPFAM" id="SSF52540">
    <property type="entry name" value="P-loop containing nucleoside triphosphate hydrolases"/>
    <property type="match status" value="1"/>
</dbReference>
<dbReference type="EMBL" id="JAFFZM010000004">
    <property type="protein sequence ID" value="MBO8198555.1"/>
    <property type="molecule type" value="Genomic_DNA"/>
</dbReference>
<keyword evidence="3 4" id="KW-0238">DNA-binding</keyword>
<keyword evidence="8" id="KW-1185">Reference proteome</keyword>
<dbReference type="InterPro" id="IPR027417">
    <property type="entry name" value="P-loop_NTPase"/>
</dbReference>
<dbReference type="SUPFAM" id="SSF48452">
    <property type="entry name" value="TPR-like"/>
    <property type="match status" value="2"/>
</dbReference>
<dbReference type="Pfam" id="PF13191">
    <property type="entry name" value="AAA_16"/>
    <property type="match status" value="1"/>
</dbReference>
<feature type="DNA-binding region" description="OmpR/PhoB-type" evidence="4">
    <location>
        <begin position="1"/>
        <end position="96"/>
    </location>
</feature>
<dbReference type="Gene3D" id="3.40.50.300">
    <property type="entry name" value="P-loop containing nucleotide triphosphate hydrolases"/>
    <property type="match status" value="1"/>
</dbReference>
<dbReference type="Pfam" id="PF25872">
    <property type="entry name" value="HTH_77"/>
    <property type="match status" value="1"/>
</dbReference>
<dbReference type="PANTHER" id="PTHR47691">
    <property type="entry name" value="REGULATOR-RELATED"/>
    <property type="match status" value="1"/>
</dbReference>
<dbReference type="PROSITE" id="PS51755">
    <property type="entry name" value="OMPR_PHOB"/>
    <property type="match status" value="1"/>
</dbReference>
<protein>
    <submittedName>
        <fullName evidence="7">AAA family ATPase</fullName>
    </submittedName>
</protein>
<proteinExistence type="inferred from homology"/>
<comment type="caution">
    <text evidence="7">The sequence shown here is derived from an EMBL/GenBank/DDBJ whole genome shotgun (WGS) entry which is preliminary data.</text>
</comment>
<dbReference type="InterPro" id="IPR001867">
    <property type="entry name" value="OmpR/PhoB-type_DNA-bd"/>
</dbReference>
<feature type="region of interest" description="Disordered" evidence="5">
    <location>
        <begin position="1119"/>
        <end position="1146"/>
    </location>
</feature>
<dbReference type="InterPro" id="IPR005158">
    <property type="entry name" value="BTAD"/>
</dbReference>
<evidence type="ECO:0000256" key="5">
    <source>
        <dbReference type="SAM" id="MobiDB-lite"/>
    </source>
</evidence>
<feature type="compositionally biased region" description="Gly residues" evidence="5">
    <location>
        <begin position="385"/>
        <end position="398"/>
    </location>
</feature>
<evidence type="ECO:0000256" key="1">
    <source>
        <dbReference type="ARBA" id="ARBA00005820"/>
    </source>
</evidence>
<dbReference type="InterPro" id="IPR003593">
    <property type="entry name" value="AAA+_ATPase"/>
</dbReference>
<keyword evidence="2" id="KW-0902">Two-component regulatory system</keyword>
<feature type="compositionally biased region" description="Basic and acidic residues" evidence="5">
    <location>
        <begin position="371"/>
        <end position="384"/>
    </location>
</feature>
<feature type="region of interest" description="Disordered" evidence="5">
    <location>
        <begin position="252"/>
        <end position="295"/>
    </location>
</feature>
<accession>A0ABS3XT28</accession>
<feature type="domain" description="OmpR/PhoB-type" evidence="6">
    <location>
        <begin position="1"/>
        <end position="96"/>
    </location>
</feature>
<dbReference type="InterPro" id="IPR058852">
    <property type="entry name" value="HTH_77"/>
</dbReference>